<sequence>MLDVKKLIEEAPLECPITGLLKCESYIIDGNVVYLPYPAYDAYTLPIYDAETGEFSRIKYDMDDDNREEHEYLCHIEDLQDRKDFDEIKKFYGIV</sequence>
<organism evidence="1 2">
    <name type="scientific">Clostridium aceticum</name>
    <dbReference type="NCBI Taxonomy" id="84022"/>
    <lineage>
        <taxon>Bacteria</taxon>
        <taxon>Bacillati</taxon>
        <taxon>Bacillota</taxon>
        <taxon>Clostridia</taxon>
        <taxon>Eubacteriales</taxon>
        <taxon>Clostridiaceae</taxon>
        <taxon>Clostridium</taxon>
    </lineage>
</organism>
<dbReference type="RefSeq" id="WP_044825833.1">
    <property type="nucleotide sequence ID" value="NZ_CP009687.1"/>
</dbReference>
<accession>A0A0D8I7M4</accession>
<name>A0A0D8I7M4_9CLOT</name>
<dbReference type="OrthoDB" id="2087873at2"/>
<reference evidence="1 2" key="1">
    <citation type="submission" date="2014-10" db="EMBL/GenBank/DDBJ databases">
        <title>Genome sequence of Clostridium aceticum DSM 1496.</title>
        <authorList>
            <person name="Poehlein A."/>
            <person name="Schiel-Bengelsdorf B."/>
            <person name="Gottschalk G."/>
            <person name="Duerre P."/>
            <person name="Daniel R."/>
        </authorList>
    </citation>
    <scope>NUCLEOTIDE SEQUENCE [LARGE SCALE GENOMIC DNA]</scope>
    <source>
        <strain evidence="1 2">DSM 1496</strain>
    </source>
</reference>
<evidence type="ECO:0000313" key="2">
    <source>
        <dbReference type="Proteomes" id="UP000035704"/>
    </source>
</evidence>
<keyword evidence="2" id="KW-1185">Reference proteome</keyword>
<protein>
    <submittedName>
        <fullName evidence="1">Uncharacterized protein</fullName>
    </submittedName>
</protein>
<dbReference type="Proteomes" id="UP000035704">
    <property type="component" value="Chromosome"/>
</dbReference>
<dbReference type="AlphaFoldDB" id="A0A0D8I7M4"/>
<proteinExistence type="predicted"/>
<dbReference type="STRING" id="84022.CACET_c31980"/>
<evidence type="ECO:0000313" key="1">
    <source>
        <dbReference type="EMBL" id="AKL96642.1"/>
    </source>
</evidence>
<dbReference type="PATRIC" id="fig|84022.5.peg.1319"/>
<dbReference type="EMBL" id="CP009687">
    <property type="protein sequence ID" value="AKL96642.1"/>
    <property type="molecule type" value="Genomic_DNA"/>
</dbReference>
<gene>
    <name evidence="1" type="ORF">CACET_c31980</name>
</gene>
<dbReference type="KEGG" id="cace:CACET_c31980"/>